<sequence length="194" mass="21037">MQVKTLLLAPLVAAGVSAAPKKAEPTSKIFQGLSLRSASDIHFTYLQAAQEGFSLKLKDQKSDCDRGVKENQATLHLYGDELFLYKTDNPPQQVYVDRSGMGQGRMGYTTGVQSIPRNGEQKGWAIDKSGNLQFDGVSFIACPSDEKKPNEPWSVWVSAGVANPGGNKGCLGFNLRAVDVKKPVGCYYSTQSTQ</sequence>
<reference evidence="2 3" key="1">
    <citation type="submission" date="2020-05" db="EMBL/GenBank/DDBJ databases">
        <title>Identification and distribution of gene clusters putatively required for synthesis of sphingolipid metabolism inhibitors in phylogenetically diverse species of the filamentous fungus Fusarium.</title>
        <authorList>
            <person name="Kim H.-S."/>
            <person name="Busman M."/>
            <person name="Brown D.W."/>
            <person name="Divon H."/>
            <person name="Uhlig S."/>
            <person name="Proctor R.H."/>
        </authorList>
    </citation>
    <scope>NUCLEOTIDE SEQUENCE [LARGE SCALE GENOMIC DNA]</scope>
    <source>
        <strain evidence="2 3">NRRL 20693</strain>
    </source>
</reference>
<evidence type="ECO:0000256" key="1">
    <source>
        <dbReference type="SAM" id="SignalP"/>
    </source>
</evidence>
<dbReference type="PANTHER" id="PTHR42047:SF1">
    <property type="entry name" value="PROTEIN, PUTATIVE (AFU_ORTHOLOGUE AFUA_6G03560)-RELATED"/>
    <property type="match status" value="1"/>
</dbReference>
<dbReference type="OrthoDB" id="4093325at2759"/>
<dbReference type="PANTHER" id="PTHR42047">
    <property type="entry name" value="PROTEIN, PUTATIVE (AFU_ORTHOLOGUE AFUA_6G03560)-RELATED"/>
    <property type="match status" value="1"/>
</dbReference>
<keyword evidence="3" id="KW-1185">Reference proteome</keyword>
<evidence type="ECO:0000313" key="3">
    <source>
        <dbReference type="Proteomes" id="UP000567885"/>
    </source>
</evidence>
<organism evidence="2 3">
    <name type="scientific">Fusarium heterosporum</name>
    <dbReference type="NCBI Taxonomy" id="42747"/>
    <lineage>
        <taxon>Eukaryota</taxon>
        <taxon>Fungi</taxon>
        <taxon>Dikarya</taxon>
        <taxon>Ascomycota</taxon>
        <taxon>Pezizomycotina</taxon>
        <taxon>Sordariomycetes</taxon>
        <taxon>Hypocreomycetidae</taxon>
        <taxon>Hypocreales</taxon>
        <taxon>Nectriaceae</taxon>
        <taxon>Fusarium</taxon>
        <taxon>Fusarium heterosporum species complex</taxon>
    </lineage>
</organism>
<dbReference type="InterPro" id="IPR052820">
    <property type="entry name" value="PhiA_domain"/>
</dbReference>
<gene>
    <name evidence="2" type="ORF">FHETE_1903</name>
</gene>
<name>A0A8H5TVM0_FUSHE</name>
<protein>
    <submittedName>
        <fullName evidence="2">Cell wall protein</fullName>
    </submittedName>
</protein>
<dbReference type="AlphaFoldDB" id="A0A8H5TVM0"/>
<dbReference type="EMBL" id="JAAGWQ010000027">
    <property type="protein sequence ID" value="KAF5677001.1"/>
    <property type="molecule type" value="Genomic_DNA"/>
</dbReference>
<dbReference type="Proteomes" id="UP000567885">
    <property type="component" value="Unassembled WGS sequence"/>
</dbReference>
<evidence type="ECO:0000313" key="2">
    <source>
        <dbReference type="EMBL" id="KAF5677001.1"/>
    </source>
</evidence>
<keyword evidence="1" id="KW-0732">Signal</keyword>
<feature type="chain" id="PRO_5034005326" evidence="1">
    <location>
        <begin position="19"/>
        <end position="194"/>
    </location>
</feature>
<proteinExistence type="predicted"/>
<comment type="caution">
    <text evidence="2">The sequence shown here is derived from an EMBL/GenBank/DDBJ whole genome shotgun (WGS) entry which is preliminary data.</text>
</comment>
<accession>A0A8H5TVM0</accession>
<feature type="signal peptide" evidence="1">
    <location>
        <begin position="1"/>
        <end position="18"/>
    </location>
</feature>